<dbReference type="InterPro" id="IPR017438">
    <property type="entry name" value="ATP-NAD_kinase_N"/>
</dbReference>
<dbReference type="SMART" id="SM00046">
    <property type="entry name" value="DAGKc"/>
    <property type="match status" value="1"/>
</dbReference>
<proteinExistence type="predicted"/>
<dbReference type="Gene3D" id="3.40.50.10330">
    <property type="entry name" value="Probable inorganic polyphosphate/atp-NAD kinase, domain 1"/>
    <property type="match status" value="1"/>
</dbReference>
<dbReference type="GO" id="GO:0016301">
    <property type="term" value="F:kinase activity"/>
    <property type="evidence" value="ECO:0007669"/>
    <property type="project" value="UniProtKB-KW"/>
</dbReference>
<reference evidence="2" key="2">
    <citation type="journal article" date="2021" name="PeerJ">
        <title>Extensive microbial diversity within the chicken gut microbiome revealed by metagenomics and culture.</title>
        <authorList>
            <person name="Gilroy R."/>
            <person name="Ravi A."/>
            <person name="Getino M."/>
            <person name="Pursley I."/>
            <person name="Horton D.L."/>
            <person name="Alikhan N.F."/>
            <person name="Baker D."/>
            <person name="Gharbi K."/>
            <person name="Hall N."/>
            <person name="Watson M."/>
            <person name="Adriaenssens E.M."/>
            <person name="Foster-Nyarko E."/>
            <person name="Jarju S."/>
            <person name="Secka A."/>
            <person name="Antonio M."/>
            <person name="Oren A."/>
            <person name="Chaudhuri R.R."/>
            <person name="La Ragione R."/>
            <person name="Hildebrand F."/>
            <person name="Pallen M.J."/>
        </authorList>
    </citation>
    <scope>NUCLEOTIDE SEQUENCE</scope>
    <source>
        <strain evidence="2">11167</strain>
    </source>
</reference>
<dbReference type="SUPFAM" id="SSF111331">
    <property type="entry name" value="NAD kinase/diacylglycerol kinase-like"/>
    <property type="match status" value="1"/>
</dbReference>
<dbReference type="InterPro" id="IPR050187">
    <property type="entry name" value="Lipid_Phosphate_FormReg"/>
</dbReference>
<comment type="caution">
    <text evidence="2">The sequence shown here is derived from an EMBL/GenBank/DDBJ whole genome shotgun (WGS) entry which is preliminary data.</text>
</comment>
<feature type="non-terminal residue" evidence="2">
    <location>
        <position position="171"/>
    </location>
</feature>
<dbReference type="InterPro" id="IPR001206">
    <property type="entry name" value="Diacylglycerol_kinase_cat_dom"/>
</dbReference>
<dbReference type="PANTHER" id="PTHR12358">
    <property type="entry name" value="SPHINGOSINE KINASE"/>
    <property type="match status" value="1"/>
</dbReference>
<feature type="domain" description="DAGKc" evidence="1">
    <location>
        <begin position="1"/>
        <end position="133"/>
    </location>
</feature>
<keyword evidence="2" id="KW-0808">Transferase</keyword>
<evidence type="ECO:0000313" key="3">
    <source>
        <dbReference type="Proteomes" id="UP000823633"/>
    </source>
</evidence>
<dbReference type="PANTHER" id="PTHR12358:SF54">
    <property type="entry name" value="SPHINGOSINE KINASE RELATED PROTEIN"/>
    <property type="match status" value="1"/>
</dbReference>
<name>A0A9D9E987_9SPIR</name>
<dbReference type="PROSITE" id="PS50146">
    <property type="entry name" value="DAGK"/>
    <property type="match status" value="1"/>
</dbReference>
<evidence type="ECO:0000259" key="1">
    <source>
        <dbReference type="PROSITE" id="PS50146"/>
    </source>
</evidence>
<reference evidence="2" key="1">
    <citation type="submission" date="2020-10" db="EMBL/GenBank/DDBJ databases">
        <authorList>
            <person name="Gilroy R."/>
        </authorList>
    </citation>
    <scope>NUCLEOTIDE SEQUENCE</scope>
    <source>
        <strain evidence="2">11167</strain>
    </source>
</reference>
<dbReference type="EMBL" id="JADIMU010000002">
    <property type="protein sequence ID" value="MBO8442190.1"/>
    <property type="molecule type" value="Genomic_DNA"/>
</dbReference>
<sequence length="171" mass="17974">MEKRRILVIINPRASKGRAGGSVEDIAAAFTRHGLDADCRLTEHAGHALTMAREASSQGYDTVVAAGGDGCVNEVVSGIMEDGAKVTMGVIPIGRGNDFAWVAGIPRKLDEAVELVSQGQAMPIDVGYIEGGIFPCGRYFLNGAGFGFEPAINFKAASYTHLNGMPSYIVA</sequence>
<dbReference type="AlphaFoldDB" id="A0A9D9E987"/>
<evidence type="ECO:0000313" key="2">
    <source>
        <dbReference type="EMBL" id="MBO8442190.1"/>
    </source>
</evidence>
<keyword evidence="2" id="KW-0418">Kinase</keyword>
<dbReference type="Pfam" id="PF00781">
    <property type="entry name" value="DAGK_cat"/>
    <property type="match status" value="1"/>
</dbReference>
<gene>
    <name evidence="2" type="ORF">IAC42_00300</name>
</gene>
<dbReference type="InterPro" id="IPR016064">
    <property type="entry name" value="NAD/diacylglycerol_kinase_sf"/>
</dbReference>
<accession>A0A9D9E987</accession>
<dbReference type="Proteomes" id="UP000823633">
    <property type="component" value="Unassembled WGS sequence"/>
</dbReference>
<organism evidence="2 3">
    <name type="scientific">Candidatus Aphodenecus pullistercoris</name>
    <dbReference type="NCBI Taxonomy" id="2840669"/>
    <lineage>
        <taxon>Bacteria</taxon>
        <taxon>Pseudomonadati</taxon>
        <taxon>Spirochaetota</taxon>
        <taxon>Spirochaetia</taxon>
        <taxon>Spirochaetales</taxon>
        <taxon>Candidatus Aphodenecus</taxon>
    </lineage>
</organism>
<protein>
    <submittedName>
        <fullName evidence="2">Acylglycerol kinase family protein</fullName>
    </submittedName>
</protein>